<evidence type="ECO:0000313" key="10">
    <source>
        <dbReference type="Proteomes" id="UP001390339"/>
    </source>
</evidence>
<evidence type="ECO:0000256" key="4">
    <source>
        <dbReference type="ARBA" id="ARBA00023136"/>
    </source>
</evidence>
<feature type="compositionally biased region" description="Low complexity" evidence="6">
    <location>
        <begin position="351"/>
        <end position="367"/>
    </location>
</feature>
<feature type="transmembrane region" description="Helical" evidence="7">
    <location>
        <begin position="132"/>
        <end position="156"/>
    </location>
</feature>
<keyword evidence="4 7" id="KW-0472">Membrane</keyword>
<dbReference type="Proteomes" id="UP001390339">
    <property type="component" value="Unassembled WGS sequence"/>
</dbReference>
<evidence type="ECO:0000256" key="6">
    <source>
        <dbReference type="SAM" id="MobiDB-lite"/>
    </source>
</evidence>
<organism evidence="9 10">
    <name type="scientific">Apiospora arundinis</name>
    <dbReference type="NCBI Taxonomy" id="335852"/>
    <lineage>
        <taxon>Eukaryota</taxon>
        <taxon>Fungi</taxon>
        <taxon>Dikarya</taxon>
        <taxon>Ascomycota</taxon>
        <taxon>Pezizomycotina</taxon>
        <taxon>Sordariomycetes</taxon>
        <taxon>Xylariomycetidae</taxon>
        <taxon>Amphisphaeriales</taxon>
        <taxon>Apiosporaceae</taxon>
        <taxon>Apiospora</taxon>
    </lineage>
</organism>
<keyword evidence="10" id="KW-1185">Reference proteome</keyword>
<dbReference type="InterPro" id="IPR049326">
    <property type="entry name" value="Rhodopsin_dom_fungi"/>
</dbReference>
<keyword evidence="2 7" id="KW-0812">Transmembrane</keyword>
<dbReference type="InterPro" id="IPR052337">
    <property type="entry name" value="SAT4-like"/>
</dbReference>
<evidence type="ECO:0000259" key="8">
    <source>
        <dbReference type="Pfam" id="PF20684"/>
    </source>
</evidence>
<keyword evidence="3 7" id="KW-1133">Transmembrane helix</keyword>
<feature type="region of interest" description="Disordered" evidence="6">
    <location>
        <begin position="282"/>
        <end position="329"/>
    </location>
</feature>
<gene>
    <name evidence="9" type="ORF">PGQ11_010110</name>
</gene>
<protein>
    <recommendedName>
        <fullName evidence="8">Rhodopsin domain-containing protein</fullName>
    </recommendedName>
</protein>
<evidence type="ECO:0000256" key="3">
    <source>
        <dbReference type="ARBA" id="ARBA00022989"/>
    </source>
</evidence>
<comment type="similarity">
    <text evidence="5">Belongs to the SAT4 family.</text>
</comment>
<feature type="compositionally biased region" description="Polar residues" evidence="6">
    <location>
        <begin position="282"/>
        <end position="297"/>
    </location>
</feature>
<reference evidence="9 10" key="1">
    <citation type="journal article" date="2024" name="IMA Fungus">
        <title>Apiospora arundinis, a panoply of carbohydrate-active enzymes and secondary metabolites.</title>
        <authorList>
            <person name="Sorensen T."/>
            <person name="Petersen C."/>
            <person name="Muurmann A.T."/>
            <person name="Christiansen J.V."/>
            <person name="Brundto M.L."/>
            <person name="Overgaard C.K."/>
            <person name="Boysen A.T."/>
            <person name="Wollenberg R.D."/>
            <person name="Larsen T.O."/>
            <person name="Sorensen J.L."/>
            <person name="Nielsen K.L."/>
            <person name="Sondergaard T.E."/>
        </authorList>
    </citation>
    <scope>NUCLEOTIDE SEQUENCE [LARGE SCALE GENOMIC DNA]</scope>
    <source>
        <strain evidence="9 10">AAU 773</strain>
    </source>
</reference>
<evidence type="ECO:0000256" key="7">
    <source>
        <dbReference type="SAM" id="Phobius"/>
    </source>
</evidence>
<evidence type="ECO:0000256" key="1">
    <source>
        <dbReference type="ARBA" id="ARBA00004141"/>
    </source>
</evidence>
<evidence type="ECO:0000313" key="9">
    <source>
        <dbReference type="EMBL" id="KAK8859376.1"/>
    </source>
</evidence>
<comment type="subcellular location">
    <subcellularLocation>
        <location evidence="1">Membrane</location>
        <topology evidence="1">Multi-pass membrane protein</topology>
    </subcellularLocation>
</comment>
<evidence type="ECO:0000256" key="2">
    <source>
        <dbReference type="ARBA" id="ARBA00022692"/>
    </source>
</evidence>
<feature type="transmembrane region" description="Helical" evidence="7">
    <location>
        <begin position="58"/>
        <end position="75"/>
    </location>
</feature>
<proteinExistence type="inferred from homology"/>
<accession>A0ABR2I993</accession>
<feature type="compositionally biased region" description="Low complexity" evidence="6">
    <location>
        <begin position="305"/>
        <end position="318"/>
    </location>
</feature>
<sequence>MAKVAGEGVPLLYLTIVFLILSWVTFVTRVGVRRWIDAFGSDDWLMGGGLNPRTTRQILYTVTASLVIVCCFYGAGQHSDALSKADIQTGTKLFFIAEFFYAACTVLIKCSISVTLLRIADARRRFVWTLRALMGLTSVAAIVFILAIANICHPITMLWGETTEGSCNPSLNSSVSFFFSAVSIVTDLVLATLPGILMWRVNMKKTVKFSVVVILGLAAFASCATVVRLRYLTLYNDQKEFMFSTGAIGLWSILEEGIGIVAGSLPALRPLLTLPILGGNSRETGNSSSAHGTTNRILPTATPPSFQSSSKAQQQKQQGGPLRPQIHPRGASNAFRLSVFDCSPASESILNNGDNNNNYNQRMGNWGRRSPRGSGKDAASDDEDDDNDGDSQKQIVKEVHVSVEAEDSNQSASDDWIRQQVLGWDTDRRSSRAGPVLQ</sequence>
<name>A0ABR2I993_9PEZI</name>
<feature type="transmembrane region" description="Helical" evidence="7">
    <location>
        <begin position="176"/>
        <end position="197"/>
    </location>
</feature>
<comment type="caution">
    <text evidence="9">The sequence shown here is derived from an EMBL/GenBank/DDBJ whole genome shotgun (WGS) entry which is preliminary data.</text>
</comment>
<feature type="compositionally biased region" description="Acidic residues" evidence="6">
    <location>
        <begin position="380"/>
        <end position="389"/>
    </location>
</feature>
<feature type="domain" description="Rhodopsin" evidence="8">
    <location>
        <begin position="29"/>
        <end position="273"/>
    </location>
</feature>
<feature type="transmembrane region" description="Helical" evidence="7">
    <location>
        <begin position="12"/>
        <end position="32"/>
    </location>
</feature>
<dbReference type="Pfam" id="PF20684">
    <property type="entry name" value="Fung_rhodopsin"/>
    <property type="match status" value="1"/>
</dbReference>
<feature type="transmembrane region" description="Helical" evidence="7">
    <location>
        <begin position="95"/>
        <end position="120"/>
    </location>
</feature>
<dbReference type="EMBL" id="JAPCWZ010000006">
    <property type="protein sequence ID" value="KAK8859376.1"/>
    <property type="molecule type" value="Genomic_DNA"/>
</dbReference>
<dbReference type="PANTHER" id="PTHR33048:SF21">
    <property type="entry name" value="INTEGRAL MEMBRANE PROTEIN"/>
    <property type="match status" value="1"/>
</dbReference>
<evidence type="ECO:0000256" key="5">
    <source>
        <dbReference type="ARBA" id="ARBA00038359"/>
    </source>
</evidence>
<dbReference type="PANTHER" id="PTHR33048">
    <property type="entry name" value="PTH11-LIKE INTEGRAL MEMBRANE PROTEIN (AFU_ORTHOLOGUE AFUA_5G11245)"/>
    <property type="match status" value="1"/>
</dbReference>
<feature type="transmembrane region" description="Helical" evidence="7">
    <location>
        <begin position="209"/>
        <end position="229"/>
    </location>
</feature>
<feature type="region of interest" description="Disordered" evidence="6">
    <location>
        <begin position="349"/>
        <end position="394"/>
    </location>
</feature>